<evidence type="ECO:0000313" key="1">
    <source>
        <dbReference type="EMBL" id="KAJ7016860.1"/>
    </source>
</evidence>
<protein>
    <submittedName>
        <fullName evidence="1">Uncharacterized protein</fullName>
    </submittedName>
</protein>
<name>A0AAD6RWZ2_9AGAR</name>
<dbReference type="Proteomes" id="UP001218188">
    <property type="component" value="Unassembled WGS sequence"/>
</dbReference>
<accession>A0AAD6RWZ2</accession>
<evidence type="ECO:0000313" key="2">
    <source>
        <dbReference type="Proteomes" id="UP001218188"/>
    </source>
</evidence>
<organism evidence="1 2">
    <name type="scientific">Mycena alexandri</name>
    <dbReference type="NCBI Taxonomy" id="1745969"/>
    <lineage>
        <taxon>Eukaryota</taxon>
        <taxon>Fungi</taxon>
        <taxon>Dikarya</taxon>
        <taxon>Basidiomycota</taxon>
        <taxon>Agaricomycotina</taxon>
        <taxon>Agaricomycetes</taxon>
        <taxon>Agaricomycetidae</taxon>
        <taxon>Agaricales</taxon>
        <taxon>Marasmiineae</taxon>
        <taxon>Mycenaceae</taxon>
        <taxon>Mycena</taxon>
    </lineage>
</organism>
<proteinExistence type="predicted"/>
<comment type="caution">
    <text evidence="1">The sequence shown here is derived from an EMBL/GenBank/DDBJ whole genome shotgun (WGS) entry which is preliminary data.</text>
</comment>
<dbReference type="AlphaFoldDB" id="A0AAD6RWZ2"/>
<dbReference type="EMBL" id="JARJCM010000458">
    <property type="protein sequence ID" value="KAJ7016860.1"/>
    <property type="molecule type" value="Genomic_DNA"/>
</dbReference>
<sequence>MQRLGFAIGDLLNTDLPAALGSSERQNQHSLASELDLVDVQPQLLRLATFCKHNSNFQVPRSIGGHLDAALEYLANRPPNKDVEKMVALRADITAEPTAEPSFKRSTNVAINRITTLEVLYEYPLGFVLEYPETSSTGSIGHLFRMDPDDWQDPALNIAYSRGGRMGQSLSGTSVQCRVLVNGAGEEVPCSERHTTCVLTPLQMTIYHSNHLERRGL</sequence>
<gene>
    <name evidence="1" type="ORF">C8F04DRAFT_1340208</name>
</gene>
<reference evidence="1" key="1">
    <citation type="submission" date="2023-03" db="EMBL/GenBank/DDBJ databases">
        <title>Massive genome expansion in bonnet fungi (Mycena s.s.) driven by repeated elements and novel gene families across ecological guilds.</title>
        <authorList>
            <consortium name="Lawrence Berkeley National Laboratory"/>
            <person name="Harder C.B."/>
            <person name="Miyauchi S."/>
            <person name="Viragh M."/>
            <person name="Kuo A."/>
            <person name="Thoen E."/>
            <person name="Andreopoulos B."/>
            <person name="Lu D."/>
            <person name="Skrede I."/>
            <person name="Drula E."/>
            <person name="Henrissat B."/>
            <person name="Morin E."/>
            <person name="Kohler A."/>
            <person name="Barry K."/>
            <person name="LaButti K."/>
            <person name="Morin E."/>
            <person name="Salamov A."/>
            <person name="Lipzen A."/>
            <person name="Mereny Z."/>
            <person name="Hegedus B."/>
            <person name="Baldrian P."/>
            <person name="Stursova M."/>
            <person name="Weitz H."/>
            <person name="Taylor A."/>
            <person name="Grigoriev I.V."/>
            <person name="Nagy L.G."/>
            <person name="Martin F."/>
            <person name="Kauserud H."/>
        </authorList>
    </citation>
    <scope>NUCLEOTIDE SEQUENCE</scope>
    <source>
        <strain evidence="1">CBHHK200</strain>
    </source>
</reference>
<keyword evidence="2" id="KW-1185">Reference proteome</keyword>